<reference evidence="2" key="1">
    <citation type="journal article" date="2014" name="Int. J. Syst. Evol. Microbiol.">
        <title>Complete genome sequence of Corynebacterium casei LMG S-19264T (=DSM 44701T), isolated from a smear-ripened cheese.</title>
        <authorList>
            <consortium name="US DOE Joint Genome Institute (JGI-PGF)"/>
            <person name="Walter F."/>
            <person name="Albersmeier A."/>
            <person name="Kalinowski J."/>
            <person name="Ruckert C."/>
        </authorList>
    </citation>
    <scope>NUCLEOTIDE SEQUENCE</scope>
    <source>
        <strain evidence="2">VKM Ac-1321</strain>
    </source>
</reference>
<proteinExistence type="predicted"/>
<name>A0A9W6KJX2_9ACTN</name>
<feature type="domain" description="Endonuclease GajA/Old nuclease/RecF-like AAA" evidence="1">
    <location>
        <begin position="5"/>
        <end position="50"/>
    </location>
</feature>
<dbReference type="RefSeq" id="WP_271189269.1">
    <property type="nucleotide sequence ID" value="NZ_BSFP01000021.1"/>
</dbReference>
<dbReference type="Pfam" id="PF13175">
    <property type="entry name" value="AAA_15"/>
    <property type="match status" value="1"/>
</dbReference>
<organism evidence="2 3">
    <name type="scientific">Dactylosporangium matsuzakiense</name>
    <dbReference type="NCBI Taxonomy" id="53360"/>
    <lineage>
        <taxon>Bacteria</taxon>
        <taxon>Bacillati</taxon>
        <taxon>Actinomycetota</taxon>
        <taxon>Actinomycetes</taxon>
        <taxon>Micromonosporales</taxon>
        <taxon>Micromonosporaceae</taxon>
        <taxon>Dactylosporangium</taxon>
    </lineage>
</organism>
<evidence type="ECO:0000313" key="2">
    <source>
        <dbReference type="EMBL" id="GLL02190.1"/>
    </source>
</evidence>
<gene>
    <name evidence="2" type="ORF">GCM10017581_039320</name>
</gene>
<dbReference type="Gene3D" id="3.40.50.300">
    <property type="entry name" value="P-loop containing nucleotide triphosphate hydrolases"/>
    <property type="match status" value="1"/>
</dbReference>
<dbReference type="EMBL" id="BSFP01000021">
    <property type="protein sequence ID" value="GLL02190.1"/>
    <property type="molecule type" value="Genomic_DNA"/>
</dbReference>
<evidence type="ECO:0000313" key="3">
    <source>
        <dbReference type="Proteomes" id="UP001143480"/>
    </source>
</evidence>
<comment type="caution">
    <text evidence="2">The sequence shown here is derived from an EMBL/GenBank/DDBJ whole genome shotgun (WGS) entry which is preliminary data.</text>
</comment>
<dbReference type="InterPro" id="IPR041685">
    <property type="entry name" value="AAA_GajA/Old/RecF-like"/>
</dbReference>
<dbReference type="InterPro" id="IPR027417">
    <property type="entry name" value="P-loop_NTPase"/>
</dbReference>
<dbReference type="SUPFAM" id="SSF52540">
    <property type="entry name" value="P-loop containing nucleoside triphosphate hydrolases"/>
    <property type="match status" value="1"/>
</dbReference>
<accession>A0A9W6KJX2</accession>
<dbReference type="AlphaFoldDB" id="A0A9W6KJX2"/>
<keyword evidence="3" id="KW-1185">Reference proteome</keyword>
<evidence type="ECO:0000259" key="1">
    <source>
        <dbReference type="Pfam" id="PF13175"/>
    </source>
</evidence>
<reference evidence="2" key="2">
    <citation type="submission" date="2023-01" db="EMBL/GenBank/DDBJ databases">
        <authorList>
            <person name="Sun Q."/>
            <person name="Evtushenko L."/>
        </authorList>
    </citation>
    <scope>NUCLEOTIDE SEQUENCE</scope>
    <source>
        <strain evidence="2">VKM Ac-1321</strain>
    </source>
</reference>
<dbReference type="Proteomes" id="UP001143480">
    <property type="component" value="Unassembled WGS sequence"/>
</dbReference>
<sequence length="152" mass="16439">MLVFVSEVTLSNLRSCRQVRVPLRRDVTVLAGENNAGKTTVITALRHLTESLDGRRGVGLDEDDVFDGAAEADQIRLAARLDEIGPSQAGTYREEFLEGVGVGGLRSSAWALTYTRPPVGKRRGSLLWSSTWDGTSPVSLRVPNKVGRCVGT</sequence>
<protein>
    <recommendedName>
        <fullName evidence="1">Endonuclease GajA/Old nuclease/RecF-like AAA domain-containing protein</fullName>
    </recommendedName>
</protein>